<comment type="caution">
    <text evidence="9">The sequence shown here is derived from an EMBL/GenBank/DDBJ whole genome shotgun (WGS) entry which is preliminary data.</text>
</comment>
<evidence type="ECO:0000256" key="6">
    <source>
        <dbReference type="ARBA" id="ARBA00023136"/>
    </source>
</evidence>
<dbReference type="GO" id="GO:0004672">
    <property type="term" value="F:protein kinase activity"/>
    <property type="evidence" value="ECO:0007669"/>
    <property type="project" value="InterPro"/>
</dbReference>
<dbReference type="Proteomes" id="UP001206925">
    <property type="component" value="Unassembled WGS sequence"/>
</dbReference>
<evidence type="ECO:0000256" key="3">
    <source>
        <dbReference type="ARBA" id="ARBA00022692"/>
    </source>
</evidence>
<dbReference type="SUPFAM" id="SSF56112">
    <property type="entry name" value="Protein kinase-like (PK-like)"/>
    <property type="match status" value="1"/>
</dbReference>
<keyword evidence="10" id="KW-1185">Reference proteome</keyword>
<dbReference type="InterPro" id="IPR032675">
    <property type="entry name" value="LRR_dom_sf"/>
</dbReference>
<name>A0AAD5G3T8_AMBAR</name>
<reference evidence="9" key="1">
    <citation type="submission" date="2022-06" db="EMBL/GenBank/DDBJ databases">
        <title>Uncovering the hologenomic basis of an extraordinary plant invasion.</title>
        <authorList>
            <person name="Bieker V.C."/>
            <person name="Martin M.D."/>
            <person name="Gilbert T."/>
            <person name="Hodgins K."/>
            <person name="Battlay P."/>
            <person name="Petersen B."/>
            <person name="Wilson J."/>
        </authorList>
    </citation>
    <scope>NUCLEOTIDE SEQUENCE</scope>
    <source>
        <strain evidence="9">AA19_3_7</strain>
        <tissue evidence="9">Leaf</tissue>
    </source>
</reference>
<evidence type="ECO:0000256" key="4">
    <source>
        <dbReference type="ARBA" id="ARBA00022737"/>
    </source>
</evidence>
<dbReference type="PROSITE" id="PS50011">
    <property type="entry name" value="PROTEIN_KINASE_DOM"/>
    <property type="match status" value="1"/>
</dbReference>
<sequence length="385" mass="42201">MVMGQLTSYPCLAKRAAQVGNLSSRGLSGEIANALANLTVIESLDLSYNNMTGDVPEFLAQLDNLKILNLIGNNFTKPLPAQLLAKQKKGTLLLSIEESSDEDNSSCQEGSCGNNKHKKAHFLVATIAIALAVVNEIGKGGFGTVFRGSVGDKQVAVKMLSELSSQGYKEFQAEVKLLMLIHHRNITSLVGYCNDGEKKAIVYEFMANGSLEKHIYDGHPQVLSWERRLQIGCDAAEGKAFPAKDATHVSTRPAGTPGYQDLEHYPNFKSREKSDVYSFGVVLLELITGRKAILNYENIVDWVKSSIENRNIETIIDSRLEGGFDINIVMKVAETAMACVSPSSIERPTMETVVMDLKHCLRAERDRKSKLVSCNMDCVSGPTPR</sequence>
<dbReference type="EMBL" id="JAMZMK010011337">
    <property type="protein sequence ID" value="KAI7727675.1"/>
    <property type="molecule type" value="Genomic_DNA"/>
</dbReference>
<keyword evidence="4" id="KW-0677">Repeat</keyword>
<dbReference type="InterPro" id="IPR017441">
    <property type="entry name" value="Protein_kinase_ATP_BS"/>
</dbReference>
<dbReference type="Gene3D" id="1.10.510.10">
    <property type="entry name" value="Transferase(Phosphotransferase) domain 1"/>
    <property type="match status" value="2"/>
</dbReference>
<keyword evidence="6" id="KW-0472">Membrane</keyword>
<keyword evidence="7" id="KW-0547">Nucleotide-binding</keyword>
<feature type="domain" description="Protein kinase" evidence="8">
    <location>
        <begin position="131"/>
        <end position="385"/>
    </location>
</feature>
<evidence type="ECO:0000256" key="1">
    <source>
        <dbReference type="ARBA" id="ARBA00004370"/>
    </source>
</evidence>
<dbReference type="InterPro" id="IPR011009">
    <property type="entry name" value="Kinase-like_dom_sf"/>
</dbReference>
<dbReference type="Pfam" id="PF07714">
    <property type="entry name" value="PK_Tyr_Ser-Thr"/>
    <property type="match status" value="2"/>
</dbReference>
<dbReference type="PANTHER" id="PTHR45631">
    <property type="entry name" value="OS07G0107800 PROTEIN-RELATED"/>
    <property type="match status" value="1"/>
</dbReference>
<organism evidence="9 10">
    <name type="scientific">Ambrosia artemisiifolia</name>
    <name type="common">Common ragweed</name>
    <dbReference type="NCBI Taxonomy" id="4212"/>
    <lineage>
        <taxon>Eukaryota</taxon>
        <taxon>Viridiplantae</taxon>
        <taxon>Streptophyta</taxon>
        <taxon>Embryophyta</taxon>
        <taxon>Tracheophyta</taxon>
        <taxon>Spermatophyta</taxon>
        <taxon>Magnoliopsida</taxon>
        <taxon>eudicotyledons</taxon>
        <taxon>Gunneridae</taxon>
        <taxon>Pentapetalae</taxon>
        <taxon>asterids</taxon>
        <taxon>campanulids</taxon>
        <taxon>Asterales</taxon>
        <taxon>Asteraceae</taxon>
        <taxon>Asteroideae</taxon>
        <taxon>Heliantheae alliance</taxon>
        <taxon>Heliantheae</taxon>
        <taxon>Ambrosia</taxon>
    </lineage>
</organism>
<dbReference type="AlphaFoldDB" id="A0AAD5G3T8"/>
<evidence type="ECO:0000259" key="8">
    <source>
        <dbReference type="PROSITE" id="PS50011"/>
    </source>
</evidence>
<dbReference type="GO" id="GO:0005524">
    <property type="term" value="F:ATP binding"/>
    <property type="evidence" value="ECO:0007669"/>
    <property type="project" value="UniProtKB-UniRule"/>
</dbReference>
<protein>
    <recommendedName>
        <fullName evidence="8">Protein kinase domain-containing protein</fullName>
    </recommendedName>
</protein>
<proteinExistence type="predicted"/>
<keyword evidence="2" id="KW-0433">Leucine-rich repeat</keyword>
<keyword evidence="7" id="KW-0067">ATP-binding</keyword>
<evidence type="ECO:0000256" key="2">
    <source>
        <dbReference type="ARBA" id="ARBA00022614"/>
    </source>
</evidence>
<keyword evidence="5" id="KW-1133">Transmembrane helix</keyword>
<keyword evidence="3" id="KW-0812">Transmembrane</keyword>
<gene>
    <name evidence="9" type="ORF">M8C21_031628</name>
</gene>
<comment type="subcellular location">
    <subcellularLocation>
        <location evidence="1">Membrane</location>
    </subcellularLocation>
</comment>
<dbReference type="InterPro" id="IPR000719">
    <property type="entry name" value="Prot_kinase_dom"/>
</dbReference>
<dbReference type="Gene3D" id="3.80.10.10">
    <property type="entry name" value="Ribonuclease Inhibitor"/>
    <property type="match status" value="1"/>
</dbReference>
<dbReference type="InterPro" id="IPR001245">
    <property type="entry name" value="Ser-Thr/Tyr_kinase_cat_dom"/>
</dbReference>
<accession>A0AAD5G3T8</accession>
<dbReference type="PANTHER" id="PTHR45631:SF202">
    <property type="entry name" value="SENESCENCE-INDUCED RECEPTOR-LIKE SERINE_THREONINE-PROTEIN KINASE"/>
    <property type="match status" value="1"/>
</dbReference>
<dbReference type="InterPro" id="IPR001611">
    <property type="entry name" value="Leu-rich_rpt"/>
</dbReference>
<evidence type="ECO:0000256" key="5">
    <source>
        <dbReference type="ARBA" id="ARBA00022989"/>
    </source>
</evidence>
<dbReference type="SUPFAM" id="SSF52058">
    <property type="entry name" value="L domain-like"/>
    <property type="match status" value="1"/>
</dbReference>
<feature type="binding site" evidence="7">
    <location>
        <position position="158"/>
    </location>
    <ligand>
        <name>ATP</name>
        <dbReference type="ChEBI" id="CHEBI:30616"/>
    </ligand>
</feature>
<evidence type="ECO:0000313" key="9">
    <source>
        <dbReference type="EMBL" id="KAI7727675.1"/>
    </source>
</evidence>
<dbReference type="GO" id="GO:0016020">
    <property type="term" value="C:membrane"/>
    <property type="evidence" value="ECO:0007669"/>
    <property type="project" value="UniProtKB-SubCell"/>
</dbReference>
<dbReference type="PROSITE" id="PS00107">
    <property type="entry name" value="PROTEIN_KINASE_ATP"/>
    <property type="match status" value="1"/>
</dbReference>
<dbReference type="Pfam" id="PF00560">
    <property type="entry name" value="LRR_1"/>
    <property type="match status" value="1"/>
</dbReference>
<evidence type="ECO:0000313" key="10">
    <source>
        <dbReference type="Proteomes" id="UP001206925"/>
    </source>
</evidence>
<evidence type="ECO:0000256" key="7">
    <source>
        <dbReference type="PROSITE-ProRule" id="PRU10141"/>
    </source>
</evidence>